<dbReference type="EMBL" id="AGDV01000020">
    <property type="protein sequence ID" value="EMB31632.1"/>
    <property type="molecule type" value="Genomic_DNA"/>
</dbReference>
<gene>
    <name evidence="1" type="ORF">HMPREF9726_02012</name>
</gene>
<comment type="caution">
    <text evidence="1">The sequence shown here is derived from an EMBL/GenBank/DDBJ whole genome shotgun (WGS) entry which is preliminary data.</text>
</comment>
<dbReference type="Gene3D" id="3.10.20.860">
    <property type="match status" value="1"/>
</dbReference>
<dbReference type="InterPro" id="IPR022453">
    <property type="entry name" value="Znf_MqsA-type"/>
</dbReference>
<dbReference type="CDD" id="cd12870">
    <property type="entry name" value="MqsA"/>
    <property type="match status" value="1"/>
</dbReference>
<reference evidence="1" key="1">
    <citation type="submission" date="2012-01" db="EMBL/GenBank/DDBJ databases">
        <title>The Genome Sequence of Treponema denticola H-22.</title>
        <authorList>
            <consortium name="The Broad Institute Genome Sequencing Platform"/>
            <person name="Earl A."/>
            <person name="Ward D."/>
            <person name="Feldgarden M."/>
            <person name="Gevers D."/>
            <person name="Blanton J.M."/>
            <person name="Fenno C.J."/>
            <person name="Baranova O.V."/>
            <person name="Mathney J."/>
            <person name="Dewhirst F.E."/>
            <person name="Izard J."/>
            <person name="Young S.K."/>
            <person name="Zeng Q."/>
            <person name="Gargeya S."/>
            <person name="Fitzgerald M."/>
            <person name="Haas B."/>
            <person name="Abouelleil A."/>
            <person name="Alvarado L."/>
            <person name="Arachchi H.M."/>
            <person name="Berlin A."/>
            <person name="Chapman S.B."/>
            <person name="Gearin G."/>
            <person name="Goldberg J."/>
            <person name="Griggs A."/>
            <person name="Gujja S."/>
            <person name="Hansen M."/>
            <person name="Heiman D."/>
            <person name="Howarth C."/>
            <person name="Larimer J."/>
            <person name="Lui A."/>
            <person name="MacDonald P.J.P."/>
            <person name="McCowen C."/>
            <person name="Montmayeur A."/>
            <person name="Murphy C."/>
            <person name="Neiman D."/>
            <person name="Pearson M."/>
            <person name="Priest M."/>
            <person name="Roberts A."/>
            <person name="Saif S."/>
            <person name="Shea T."/>
            <person name="Sisk P."/>
            <person name="Stolte C."/>
            <person name="Sykes S."/>
            <person name="Wortman J."/>
            <person name="Nusbaum C."/>
            <person name="Birren B."/>
        </authorList>
    </citation>
    <scope>NUCLEOTIDE SEQUENCE [LARGE SCALE GENOMIC DNA]</scope>
    <source>
        <strain evidence="1">H-22</strain>
    </source>
</reference>
<dbReference type="Pfam" id="PF15731">
    <property type="entry name" value="MqsA_antitoxin"/>
    <property type="match status" value="1"/>
</dbReference>
<dbReference type="Proteomes" id="UP000011705">
    <property type="component" value="Chromosome"/>
</dbReference>
<dbReference type="PATRIC" id="fig|999432.5.peg.2089"/>
<dbReference type="RefSeq" id="WP_002676965.1">
    <property type="nucleotide sequence ID" value="NZ_CM001795.1"/>
</dbReference>
<organism evidence="1">
    <name type="scientific">Treponema denticola H-22</name>
    <dbReference type="NCBI Taxonomy" id="999432"/>
    <lineage>
        <taxon>Bacteria</taxon>
        <taxon>Pseudomonadati</taxon>
        <taxon>Spirochaetota</taxon>
        <taxon>Spirochaetia</taxon>
        <taxon>Spirochaetales</taxon>
        <taxon>Treponemataceae</taxon>
        <taxon>Treponema</taxon>
    </lineage>
</organism>
<proteinExistence type="predicted"/>
<dbReference type="HOGENOM" id="CLU_174612_4_1_12"/>
<accession>A0A0E2E2M5</accession>
<protein>
    <submittedName>
        <fullName evidence="1">YgiT-type zinc finger domain-containing protein</fullName>
    </submittedName>
</protein>
<dbReference type="InterPro" id="IPR032758">
    <property type="entry name" value="MqsA/HigA-2"/>
</dbReference>
<evidence type="ECO:0000313" key="1">
    <source>
        <dbReference type="EMBL" id="EMB31632.1"/>
    </source>
</evidence>
<dbReference type="NCBIfam" id="TIGR03831">
    <property type="entry name" value="YgiT_finger"/>
    <property type="match status" value="1"/>
</dbReference>
<sequence length="78" mass="8752">MKCPICKFGEMKEGTTQVVLTRGNATVIFRSVPAKICDDCGEYYLDEQTAQDIYNRADNCFTSGQEVAIMEYKQLISA</sequence>
<dbReference type="AlphaFoldDB" id="A0A0E2E2M5"/>
<name>A0A0E2E2M5_TREDN</name>